<feature type="region of interest" description="Disordered" evidence="1">
    <location>
        <begin position="24"/>
        <end position="53"/>
    </location>
</feature>
<evidence type="ECO:0000256" key="1">
    <source>
        <dbReference type="SAM" id="MobiDB-lite"/>
    </source>
</evidence>
<dbReference type="Proteomes" id="UP000007798">
    <property type="component" value="Unassembled WGS sequence"/>
</dbReference>
<gene>
    <name evidence="2" type="primary">Dwil\GK24553</name>
    <name evidence="2" type="ORF">Dwil_GK24553</name>
</gene>
<reference evidence="2 3" key="1">
    <citation type="journal article" date="2007" name="Nature">
        <title>Evolution of genes and genomes on the Drosophila phylogeny.</title>
        <authorList>
            <consortium name="Drosophila 12 Genomes Consortium"/>
            <person name="Clark A.G."/>
            <person name="Eisen M.B."/>
            <person name="Smith D.R."/>
            <person name="Bergman C.M."/>
            <person name="Oliver B."/>
            <person name="Markow T.A."/>
            <person name="Kaufman T.C."/>
            <person name="Kellis M."/>
            <person name="Gelbart W."/>
            <person name="Iyer V.N."/>
            <person name="Pollard D.A."/>
            <person name="Sackton T.B."/>
            <person name="Larracuente A.M."/>
            <person name="Singh N.D."/>
            <person name="Abad J.P."/>
            <person name="Abt D.N."/>
            <person name="Adryan B."/>
            <person name="Aguade M."/>
            <person name="Akashi H."/>
            <person name="Anderson W.W."/>
            <person name="Aquadro C.F."/>
            <person name="Ardell D.H."/>
            <person name="Arguello R."/>
            <person name="Artieri C.G."/>
            <person name="Barbash D.A."/>
            <person name="Barker D."/>
            <person name="Barsanti P."/>
            <person name="Batterham P."/>
            <person name="Batzoglou S."/>
            <person name="Begun D."/>
            <person name="Bhutkar A."/>
            <person name="Blanco E."/>
            <person name="Bosak S.A."/>
            <person name="Bradley R.K."/>
            <person name="Brand A.D."/>
            <person name="Brent M.R."/>
            <person name="Brooks A.N."/>
            <person name="Brown R.H."/>
            <person name="Butlin R.K."/>
            <person name="Caggese C."/>
            <person name="Calvi B.R."/>
            <person name="Bernardo de Carvalho A."/>
            <person name="Caspi A."/>
            <person name="Castrezana S."/>
            <person name="Celniker S.E."/>
            <person name="Chang J.L."/>
            <person name="Chapple C."/>
            <person name="Chatterji S."/>
            <person name="Chinwalla A."/>
            <person name="Civetta A."/>
            <person name="Clifton S.W."/>
            <person name="Comeron J.M."/>
            <person name="Costello J.C."/>
            <person name="Coyne J.A."/>
            <person name="Daub J."/>
            <person name="David R.G."/>
            <person name="Delcher A.L."/>
            <person name="Delehaunty K."/>
            <person name="Do C.B."/>
            <person name="Ebling H."/>
            <person name="Edwards K."/>
            <person name="Eickbush T."/>
            <person name="Evans J.D."/>
            <person name="Filipski A."/>
            <person name="Findeiss S."/>
            <person name="Freyhult E."/>
            <person name="Fulton L."/>
            <person name="Fulton R."/>
            <person name="Garcia A.C."/>
            <person name="Gardiner A."/>
            <person name="Garfield D.A."/>
            <person name="Garvin B.E."/>
            <person name="Gibson G."/>
            <person name="Gilbert D."/>
            <person name="Gnerre S."/>
            <person name="Godfrey J."/>
            <person name="Good R."/>
            <person name="Gotea V."/>
            <person name="Gravely B."/>
            <person name="Greenberg A.J."/>
            <person name="Griffiths-Jones S."/>
            <person name="Gross S."/>
            <person name="Guigo R."/>
            <person name="Gustafson E.A."/>
            <person name="Haerty W."/>
            <person name="Hahn M.W."/>
            <person name="Halligan D.L."/>
            <person name="Halpern A.L."/>
            <person name="Halter G.M."/>
            <person name="Han M.V."/>
            <person name="Heger A."/>
            <person name="Hillier L."/>
            <person name="Hinrichs A.S."/>
            <person name="Holmes I."/>
            <person name="Hoskins R.A."/>
            <person name="Hubisz M.J."/>
            <person name="Hultmark D."/>
            <person name="Huntley M.A."/>
            <person name="Jaffe D.B."/>
            <person name="Jagadeeshan S."/>
            <person name="Jeck W.R."/>
            <person name="Johnson J."/>
            <person name="Jones C.D."/>
            <person name="Jordan W.C."/>
            <person name="Karpen G.H."/>
            <person name="Kataoka E."/>
            <person name="Keightley P.D."/>
            <person name="Kheradpour P."/>
            <person name="Kirkness E.F."/>
            <person name="Koerich L.B."/>
            <person name="Kristiansen K."/>
            <person name="Kudrna D."/>
            <person name="Kulathinal R.J."/>
            <person name="Kumar S."/>
            <person name="Kwok R."/>
            <person name="Lander E."/>
            <person name="Langley C.H."/>
            <person name="Lapoint R."/>
            <person name="Lazzaro B.P."/>
            <person name="Lee S.J."/>
            <person name="Levesque L."/>
            <person name="Li R."/>
            <person name="Lin C.F."/>
            <person name="Lin M.F."/>
            <person name="Lindblad-Toh K."/>
            <person name="Llopart A."/>
            <person name="Long M."/>
            <person name="Low L."/>
            <person name="Lozovsky E."/>
            <person name="Lu J."/>
            <person name="Luo M."/>
            <person name="Machado C.A."/>
            <person name="Makalowski W."/>
            <person name="Marzo M."/>
            <person name="Matsuda M."/>
            <person name="Matzkin L."/>
            <person name="McAllister B."/>
            <person name="McBride C.S."/>
            <person name="McKernan B."/>
            <person name="McKernan K."/>
            <person name="Mendez-Lago M."/>
            <person name="Minx P."/>
            <person name="Mollenhauer M.U."/>
            <person name="Montooth K."/>
            <person name="Mount S.M."/>
            <person name="Mu X."/>
            <person name="Myers E."/>
            <person name="Negre B."/>
            <person name="Newfeld S."/>
            <person name="Nielsen R."/>
            <person name="Noor M.A."/>
            <person name="O'Grady P."/>
            <person name="Pachter L."/>
            <person name="Papaceit M."/>
            <person name="Parisi M.J."/>
            <person name="Parisi M."/>
            <person name="Parts L."/>
            <person name="Pedersen J.S."/>
            <person name="Pesole G."/>
            <person name="Phillippy A.M."/>
            <person name="Ponting C.P."/>
            <person name="Pop M."/>
            <person name="Porcelli D."/>
            <person name="Powell J.R."/>
            <person name="Prohaska S."/>
            <person name="Pruitt K."/>
            <person name="Puig M."/>
            <person name="Quesneville H."/>
            <person name="Ram K.R."/>
            <person name="Rand D."/>
            <person name="Rasmussen M.D."/>
            <person name="Reed L.K."/>
            <person name="Reenan R."/>
            <person name="Reily A."/>
            <person name="Remington K.A."/>
            <person name="Rieger T.T."/>
            <person name="Ritchie M.G."/>
            <person name="Robin C."/>
            <person name="Rogers Y.H."/>
            <person name="Rohde C."/>
            <person name="Rozas J."/>
            <person name="Rubenfield M.J."/>
            <person name="Ruiz A."/>
            <person name="Russo S."/>
            <person name="Salzberg S.L."/>
            <person name="Sanchez-Gracia A."/>
            <person name="Saranga D.J."/>
            <person name="Sato H."/>
            <person name="Schaeffer S.W."/>
            <person name="Schatz M.C."/>
            <person name="Schlenke T."/>
            <person name="Schwartz R."/>
            <person name="Segarra C."/>
            <person name="Singh R.S."/>
            <person name="Sirot L."/>
            <person name="Sirota M."/>
            <person name="Sisneros N.B."/>
            <person name="Smith C.D."/>
            <person name="Smith T.F."/>
            <person name="Spieth J."/>
            <person name="Stage D.E."/>
            <person name="Stark A."/>
            <person name="Stephan W."/>
            <person name="Strausberg R.L."/>
            <person name="Strempel S."/>
            <person name="Sturgill D."/>
            <person name="Sutton G."/>
            <person name="Sutton G.G."/>
            <person name="Tao W."/>
            <person name="Teichmann S."/>
            <person name="Tobari Y.N."/>
            <person name="Tomimura Y."/>
            <person name="Tsolas J.M."/>
            <person name="Valente V.L."/>
            <person name="Venter E."/>
            <person name="Venter J.C."/>
            <person name="Vicario S."/>
            <person name="Vieira F.G."/>
            <person name="Vilella A.J."/>
            <person name="Villasante A."/>
            <person name="Walenz B."/>
            <person name="Wang J."/>
            <person name="Wasserman M."/>
            <person name="Watts T."/>
            <person name="Wilson D."/>
            <person name="Wilson R.K."/>
            <person name="Wing R.A."/>
            <person name="Wolfner M.F."/>
            <person name="Wong A."/>
            <person name="Wong G.K."/>
            <person name="Wu C.I."/>
            <person name="Wu G."/>
            <person name="Yamamoto D."/>
            <person name="Yang H.P."/>
            <person name="Yang S.P."/>
            <person name="Yorke J.A."/>
            <person name="Yoshida K."/>
            <person name="Zdobnov E."/>
            <person name="Zhang P."/>
            <person name="Zhang Y."/>
            <person name="Zimin A.V."/>
            <person name="Baldwin J."/>
            <person name="Abdouelleil A."/>
            <person name="Abdulkadir J."/>
            <person name="Abebe A."/>
            <person name="Abera B."/>
            <person name="Abreu J."/>
            <person name="Acer S.C."/>
            <person name="Aftuck L."/>
            <person name="Alexander A."/>
            <person name="An P."/>
            <person name="Anderson E."/>
            <person name="Anderson S."/>
            <person name="Arachi H."/>
            <person name="Azer M."/>
            <person name="Bachantsang P."/>
            <person name="Barry A."/>
            <person name="Bayul T."/>
            <person name="Berlin A."/>
            <person name="Bessette D."/>
            <person name="Bloom T."/>
            <person name="Blye J."/>
            <person name="Boguslavskiy L."/>
            <person name="Bonnet C."/>
            <person name="Boukhgalter B."/>
            <person name="Bourzgui I."/>
            <person name="Brown A."/>
            <person name="Cahill P."/>
            <person name="Channer S."/>
            <person name="Cheshatsang Y."/>
            <person name="Chuda L."/>
            <person name="Citroen M."/>
            <person name="Collymore A."/>
            <person name="Cooke P."/>
            <person name="Costello M."/>
            <person name="D'Aco K."/>
            <person name="Daza R."/>
            <person name="De Haan G."/>
            <person name="DeGray S."/>
            <person name="DeMaso C."/>
            <person name="Dhargay N."/>
            <person name="Dooley K."/>
            <person name="Dooley E."/>
            <person name="Doricent M."/>
            <person name="Dorje P."/>
            <person name="Dorjee K."/>
            <person name="Dupes A."/>
            <person name="Elong R."/>
            <person name="Falk J."/>
            <person name="Farina A."/>
            <person name="Faro S."/>
            <person name="Ferguson D."/>
            <person name="Fisher S."/>
            <person name="Foley C.D."/>
            <person name="Franke A."/>
            <person name="Friedrich D."/>
            <person name="Gadbois L."/>
            <person name="Gearin G."/>
            <person name="Gearin C.R."/>
            <person name="Giannoukos G."/>
            <person name="Goode T."/>
            <person name="Graham J."/>
            <person name="Grandbois E."/>
            <person name="Grewal S."/>
            <person name="Gyaltsen K."/>
            <person name="Hafez N."/>
            <person name="Hagos B."/>
            <person name="Hall J."/>
            <person name="Henson C."/>
            <person name="Hollinger A."/>
            <person name="Honan T."/>
            <person name="Huard M.D."/>
            <person name="Hughes L."/>
            <person name="Hurhula B."/>
            <person name="Husby M.E."/>
            <person name="Kamat A."/>
            <person name="Kanga B."/>
            <person name="Kashin S."/>
            <person name="Khazanovich D."/>
            <person name="Kisner P."/>
            <person name="Lance K."/>
            <person name="Lara M."/>
            <person name="Lee W."/>
            <person name="Lennon N."/>
            <person name="Letendre F."/>
            <person name="LeVine R."/>
            <person name="Lipovsky A."/>
            <person name="Liu X."/>
            <person name="Liu J."/>
            <person name="Liu S."/>
            <person name="Lokyitsang T."/>
            <person name="Lokyitsang Y."/>
            <person name="Lubonja R."/>
            <person name="Lui A."/>
            <person name="MacDonald P."/>
            <person name="Magnisalis V."/>
            <person name="Maru K."/>
            <person name="Matthews C."/>
            <person name="McCusker W."/>
            <person name="McDonough S."/>
            <person name="Mehta T."/>
            <person name="Meldrim J."/>
            <person name="Meneus L."/>
            <person name="Mihai O."/>
            <person name="Mihalev A."/>
            <person name="Mihova T."/>
            <person name="Mittelman R."/>
            <person name="Mlenga V."/>
            <person name="Montmayeur A."/>
            <person name="Mulrain L."/>
            <person name="Navidi A."/>
            <person name="Naylor J."/>
            <person name="Negash T."/>
            <person name="Nguyen T."/>
            <person name="Nguyen N."/>
            <person name="Nicol R."/>
            <person name="Norbu C."/>
            <person name="Norbu N."/>
            <person name="Novod N."/>
            <person name="O'Neill B."/>
            <person name="Osman S."/>
            <person name="Markiewicz E."/>
            <person name="Oyono O.L."/>
            <person name="Patti C."/>
            <person name="Phunkhang P."/>
            <person name="Pierre F."/>
            <person name="Priest M."/>
            <person name="Raghuraman S."/>
            <person name="Rege F."/>
            <person name="Reyes R."/>
            <person name="Rise C."/>
            <person name="Rogov P."/>
            <person name="Ross K."/>
            <person name="Ryan E."/>
            <person name="Settipalli S."/>
            <person name="Shea T."/>
            <person name="Sherpa N."/>
            <person name="Shi L."/>
            <person name="Shih D."/>
            <person name="Sparrow T."/>
            <person name="Spaulding J."/>
            <person name="Stalker J."/>
            <person name="Stange-Thomann N."/>
            <person name="Stavropoulos S."/>
            <person name="Stone C."/>
            <person name="Strader C."/>
            <person name="Tesfaye S."/>
            <person name="Thomson T."/>
            <person name="Thoulutsang Y."/>
            <person name="Thoulutsang D."/>
            <person name="Topham K."/>
            <person name="Topping I."/>
            <person name="Tsamla T."/>
            <person name="Vassiliev H."/>
            <person name="Vo A."/>
            <person name="Wangchuk T."/>
            <person name="Wangdi T."/>
            <person name="Weiand M."/>
            <person name="Wilkinson J."/>
            <person name="Wilson A."/>
            <person name="Yadav S."/>
            <person name="Young G."/>
            <person name="Yu Q."/>
            <person name="Zembek L."/>
            <person name="Zhong D."/>
            <person name="Zimmer A."/>
            <person name="Zwirko Z."/>
            <person name="Jaffe D.B."/>
            <person name="Alvarez P."/>
            <person name="Brockman W."/>
            <person name="Butler J."/>
            <person name="Chin C."/>
            <person name="Gnerre S."/>
            <person name="Grabherr M."/>
            <person name="Kleber M."/>
            <person name="Mauceli E."/>
            <person name="MacCallum I."/>
        </authorList>
    </citation>
    <scope>NUCLEOTIDE SEQUENCE [LARGE SCALE GENOMIC DNA]</scope>
    <source>
        <strain evidence="3">Tucson 14030-0811.24</strain>
    </source>
</reference>
<accession>B4N0C4</accession>
<dbReference type="SMR" id="B4N0C4"/>
<dbReference type="InterPro" id="IPR016161">
    <property type="entry name" value="Ald_DH/histidinol_DH"/>
</dbReference>
<protein>
    <submittedName>
        <fullName evidence="2">Uncharacterized protein</fullName>
        <ecNumber evidence="2">1.-.-.-</ecNumber>
    </submittedName>
</protein>
<evidence type="ECO:0000313" key="3">
    <source>
        <dbReference type="Proteomes" id="UP000007798"/>
    </source>
</evidence>
<proteinExistence type="predicted"/>
<feature type="compositionally biased region" description="Acidic residues" evidence="1">
    <location>
        <begin position="41"/>
        <end position="53"/>
    </location>
</feature>
<dbReference type="GO" id="GO:0016491">
    <property type="term" value="F:oxidoreductase activity"/>
    <property type="evidence" value="ECO:0007669"/>
    <property type="project" value="UniProtKB-KW"/>
</dbReference>
<organism evidence="2 3">
    <name type="scientific">Drosophila willistoni</name>
    <name type="common">Fruit fly</name>
    <dbReference type="NCBI Taxonomy" id="7260"/>
    <lineage>
        <taxon>Eukaryota</taxon>
        <taxon>Metazoa</taxon>
        <taxon>Ecdysozoa</taxon>
        <taxon>Arthropoda</taxon>
        <taxon>Hexapoda</taxon>
        <taxon>Insecta</taxon>
        <taxon>Pterygota</taxon>
        <taxon>Neoptera</taxon>
        <taxon>Endopterygota</taxon>
        <taxon>Diptera</taxon>
        <taxon>Brachycera</taxon>
        <taxon>Muscomorpha</taxon>
        <taxon>Ephydroidea</taxon>
        <taxon>Drosophilidae</taxon>
        <taxon>Drosophila</taxon>
        <taxon>Sophophora</taxon>
    </lineage>
</organism>
<keyword evidence="2" id="KW-0560">Oxidoreductase</keyword>
<dbReference type="eggNOG" id="KOG2450">
    <property type="taxonomic scope" value="Eukaryota"/>
</dbReference>
<dbReference type="PANTHER" id="PTHR21644:SF0">
    <property type="entry name" value="AT02555P-RELATED"/>
    <property type="match status" value="1"/>
</dbReference>
<dbReference type="PhylomeDB" id="B4N0C4"/>
<dbReference type="Pfam" id="PF07368">
    <property type="entry name" value="DUF1487"/>
    <property type="match status" value="1"/>
</dbReference>
<sequence>MAEPSAMLTLNPLITYDMVHSLPYEKPSRTTPQDDLKEEVWQEDDKEDEGKEEAEFEAFTQQETLAPEGEEAVLGAVEEVPTYSWSKPCFMIVFQDGDFNSALHYLLDSLHNPFEENAVASVLVQESLIKQFVDRLGSQLRELDPQVATHPNYLRSLQKLRELRAQIVVNDEVKASPVLAFDIPQSFLGNGPTGIITIHPFRTPIDSTKTCMEESVPIASVSIWNERVADCYDVIARLKIDTVMINCCNVDLQPIQESFANKRSDVHLSKGYHYETLVLYGKRKIIVFPMGSIFGN</sequence>
<dbReference type="HOGENOM" id="CLU_072169_0_0_1"/>
<dbReference type="STRING" id="7260.B4N0C4"/>
<dbReference type="SUPFAM" id="SSF53720">
    <property type="entry name" value="ALDH-like"/>
    <property type="match status" value="1"/>
</dbReference>
<dbReference type="EMBL" id="CH963920">
    <property type="protein sequence ID" value="EDW77537.1"/>
    <property type="molecule type" value="Genomic_DNA"/>
</dbReference>
<dbReference type="InterPro" id="IPR009961">
    <property type="entry name" value="DUF1487"/>
</dbReference>
<dbReference type="EC" id="1.-.-.-" evidence="2"/>
<dbReference type="OrthoDB" id="310895at2759"/>
<dbReference type="PANTHER" id="PTHR21644">
    <property type="entry name" value="AT02555P-RELATED"/>
    <property type="match status" value="1"/>
</dbReference>
<dbReference type="AlphaFoldDB" id="B4N0C4"/>
<dbReference type="OMA" id="APCMMVI"/>
<dbReference type="InParanoid" id="B4N0C4"/>
<keyword evidence="3" id="KW-1185">Reference proteome</keyword>
<feature type="compositionally biased region" description="Basic and acidic residues" evidence="1">
    <location>
        <begin position="26"/>
        <end position="40"/>
    </location>
</feature>
<evidence type="ECO:0000313" key="2">
    <source>
        <dbReference type="EMBL" id="EDW77537.1"/>
    </source>
</evidence>
<name>B4N0C4_DROWI</name>